<name>A0A1F4XX26_9BACT</name>
<feature type="transmembrane region" description="Helical" evidence="1">
    <location>
        <begin position="12"/>
        <end position="36"/>
    </location>
</feature>
<evidence type="ECO:0000256" key="1">
    <source>
        <dbReference type="SAM" id="Phobius"/>
    </source>
</evidence>
<keyword evidence="1" id="KW-0472">Membrane</keyword>
<gene>
    <name evidence="2" type="ORF">A2949_00175</name>
</gene>
<evidence type="ECO:0000313" key="2">
    <source>
        <dbReference type="EMBL" id="OGC86287.1"/>
    </source>
</evidence>
<dbReference type="Proteomes" id="UP000178585">
    <property type="component" value="Unassembled WGS sequence"/>
</dbReference>
<reference evidence="2 3" key="1">
    <citation type="journal article" date="2016" name="Nat. Commun.">
        <title>Thousands of microbial genomes shed light on interconnected biogeochemical processes in an aquifer system.</title>
        <authorList>
            <person name="Anantharaman K."/>
            <person name="Brown C.T."/>
            <person name="Hug L.A."/>
            <person name="Sharon I."/>
            <person name="Castelle C.J."/>
            <person name="Probst A.J."/>
            <person name="Thomas B.C."/>
            <person name="Singh A."/>
            <person name="Wilkins M.J."/>
            <person name="Karaoz U."/>
            <person name="Brodie E.L."/>
            <person name="Williams K.H."/>
            <person name="Hubbard S.S."/>
            <person name="Banfield J.F."/>
        </authorList>
    </citation>
    <scope>NUCLEOTIDE SEQUENCE [LARGE SCALE GENOMIC DNA]</scope>
</reference>
<evidence type="ECO:0000313" key="3">
    <source>
        <dbReference type="Proteomes" id="UP000178585"/>
    </source>
</evidence>
<dbReference type="AlphaFoldDB" id="A0A1F4XX26"/>
<dbReference type="STRING" id="1797245.A2949_00175"/>
<feature type="transmembrane region" description="Helical" evidence="1">
    <location>
        <begin position="78"/>
        <end position="100"/>
    </location>
</feature>
<sequence length="123" mass="14613">MLKFFWAWYERHYALAVGVALALFLLQVVHLVWLLVEVIWTKLSGAPLYLFLLNTQWLHLFWITDEVVVAAFTSHTLIYIPAWLAWIAILIDYTEVPVMFDTARRFFMALKIGRREREQEAQQ</sequence>
<protein>
    <submittedName>
        <fullName evidence="2">Uncharacterized protein</fullName>
    </submittedName>
</protein>
<organism evidence="2 3">
    <name type="scientific">Candidatus Adlerbacteria bacterium RIFCSPLOWO2_01_FULL_54_21b</name>
    <dbReference type="NCBI Taxonomy" id="1797245"/>
    <lineage>
        <taxon>Bacteria</taxon>
        <taxon>Candidatus Adleribacteriota</taxon>
    </lineage>
</organism>
<proteinExistence type="predicted"/>
<keyword evidence="1" id="KW-0812">Transmembrane</keyword>
<dbReference type="EMBL" id="MEWZ01000026">
    <property type="protein sequence ID" value="OGC86287.1"/>
    <property type="molecule type" value="Genomic_DNA"/>
</dbReference>
<feature type="transmembrane region" description="Helical" evidence="1">
    <location>
        <begin position="48"/>
        <end position="72"/>
    </location>
</feature>
<accession>A0A1F4XX26</accession>
<keyword evidence="1" id="KW-1133">Transmembrane helix</keyword>
<comment type="caution">
    <text evidence="2">The sequence shown here is derived from an EMBL/GenBank/DDBJ whole genome shotgun (WGS) entry which is preliminary data.</text>
</comment>